<feature type="region of interest" description="Disordered" evidence="2">
    <location>
        <begin position="1"/>
        <end position="44"/>
    </location>
</feature>
<protein>
    <recommendedName>
        <fullName evidence="5">Portal protein</fullName>
    </recommendedName>
</protein>
<evidence type="ECO:0000313" key="4">
    <source>
        <dbReference type="Proteomes" id="UP000221845"/>
    </source>
</evidence>
<feature type="compositionally biased region" description="Low complexity" evidence="2">
    <location>
        <begin position="724"/>
        <end position="780"/>
    </location>
</feature>
<name>A0A1Y0SZZ6_9CAUD</name>
<dbReference type="Pfam" id="PF16510">
    <property type="entry name" value="P22_portal"/>
    <property type="match status" value="1"/>
</dbReference>
<evidence type="ECO:0008006" key="5">
    <source>
        <dbReference type="Google" id="ProtNLM"/>
    </source>
</evidence>
<feature type="compositionally biased region" description="Basic and acidic residues" evidence="2">
    <location>
        <begin position="19"/>
        <end position="42"/>
    </location>
</feature>
<gene>
    <name evidence="3" type="ORF">SKUL_10</name>
</gene>
<organism evidence="3 4">
    <name type="scientific">Pseudomonas phage Skulduggery</name>
    <dbReference type="NCBI Taxonomy" id="2006671"/>
    <lineage>
        <taxon>Viruses</taxon>
        <taxon>Duplodnaviria</taxon>
        <taxon>Heunggongvirae</taxon>
        <taxon>Uroviricota</taxon>
        <taxon>Caudoviricetes</taxon>
        <taxon>Skulduggeryvirus</taxon>
        <taxon>Skulduggeryvirus skulduggery</taxon>
    </lineage>
</organism>
<keyword evidence="1" id="KW-0175">Coiled coil</keyword>
<feature type="region of interest" description="Disordered" evidence="2">
    <location>
        <begin position="721"/>
        <end position="788"/>
    </location>
</feature>
<sequence length="788" mass="88929">MFETDERLGVADFDGGRLTTDDPYTRMPKAEGSDTPKAKNALDSEENEALHRRLVTMYEQEIDRQGENRAQMATDEDFYDNIQWTEEDARELRERGQDPLVFNVISSSVNWVLGTEKRGRTDYKILPRRKEDGKPAERKTELMKYLSDVNRTPFHRSRAFEDAAKVGLGWIETGVTDGDDGEPIYTRHESWRNILYDSASAEKDLSDCRYMFRTKWVDMDIAKSMFPDRFGLLQASAGDTDRYGLDQLGDDAMDGGEFSREMEGSTRTNFAEYSRTRVRLIEGWIRIPGKVKKLNRGQFKGDMYDEGNPGHREEVESGRAVVIEKNQMRMEVAIFCQMGMLYHEASPYRHNTFPFTPIWCYRRGRDNLPYGMIRGMRDLQYDINKRAAKALHILSTNKTIMDEGAVDDVDEYLEESSRPDAVIVVKQGKKLEMNADRDLAPAHLELMSRSISMIQTQSGVTDENMGRQTNATSGLAIGRRQEQGAMATAGIFDNLRFANQVAGEKELSLIEQYMGEEKQFRITNMRGVPSYVTINDGLPENDIVRTKADFIISDADWRNTMRQAATEQLMQVLMQLAPTAPQLAMVMLDLIVEEMDISNREELVKRIRQETGMSDPDQEEPTEEELAAQQAAQQAAEKQQQMNDAMFELELAEKQAKAQKLNADAAKAMAGTEQIMAALAGQNVETQRVALEAALAMITTPEAAPVADVVLQEAGFKGQSQLDAEAQQQQQEEQAAQEQAAMEEAAAQEQQQQAMEQEQLQAPQQPMPEQGEQMPPEGGEMAQGPQLG</sequence>
<dbReference type="Proteomes" id="UP000221845">
    <property type="component" value="Segment"/>
</dbReference>
<reference evidence="3 4" key="1">
    <citation type="submission" date="2017-05" db="EMBL/GenBank/DDBJ databases">
        <authorList>
            <person name="Song R."/>
            <person name="Chenine A.L."/>
            <person name="Ruprecht R.M."/>
        </authorList>
    </citation>
    <scope>NUCLEOTIDE SEQUENCE [LARGE SCALE GENOMIC DNA]</scope>
</reference>
<evidence type="ECO:0000313" key="3">
    <source>
        <dbReference type="EMBL" id="ARV77109.1"/>
    </source>
</evidence>
<feature type="coiled-coil region" evidence="1">
    <location>
        <begin position="628"/>
        <end position="669"/>
    </location>
</feature>
<evidence type="ECO:0000256" key="2">
    <source>
        <dbReference type="SAM" id="MobiDB-lite"/>
    </source>
</evidence>
<proteinExistence type="predicted"/>
<accession>A0A1Y0SZZ6</accession>
<evidence type="ECO:0000256" key="1">
    <source>
        <dbReference type="SAM" id="Coils"/>
    </source>
</evidence>
<keyword evidence="4" id="KW-1185">Reference proteome</keyword>
<dbReference type="InterPro" id="IPR032427">
    <property type="entry name" value="P22_portal"/>
</dbReference>
<dbReference type="EMBL" id="MF042361">
    <property type="protein sequence ID" value="ARV77109.1"/>
    <property type="molecule type" value="Genomic_DNA"/>
</dbReference>